<proteinExistence type="predicted"/>
<reference evidence="1" key="1">
    <citation type="submission" date="2020-04" db="EMBL/GenBank/DDBJ databases">
        <title>A chromosome-scale assembly and high-density genetic map of the yellow drum (Nibea albiflora) genome.</title>
        <authorList>
            <person name="Xu D."/>
            <person name="Zhang W."/>
            <person name="Chen R."/>
            <person name="Tan P."/>
            <person name="Wang L."/>
            <person name="Song H."/>
            <person name="Tian L."/>
            <person name="Zhu Q."/>
            <person name="Wang B."/>
        </authorList>
    </citation>
    <scope>NUCLEOTIDE SEQUENCE</scope>
    <source>
        <strain evidence="1">ZJHYS-2018</strain>
    </source>
</reference>
<organism evidence="1 2">
    <name type="scientific">Nibea albiflora</name>
    <name type="common">Yellow drum</name>
    <name type="synonym">Corvina albiflora</name>
    <dbReference type="NCBI Taxonomy" id="240163"/>
    <lineage>
        <taxon>Eukaryota</taxon>
        <taxon>Metazoa</taxon>
        <taxon>Chordata</taxon>
        <taxon>Craniata</taxon>
        <taxon>Vertebrata</taxon>
        <taxon>Euteleostomi</taxon>
        <taxon>Actinopterygii</taxon>
        <taxon>Neopterygii</taxon>
        <taxon>Teleostei</taxon>
        <taxon>Neoteleostei</taxon>
        <taxon>Acanthomorphata</taxon>
        <taxon>Eupercaria</taxon>
        <taxon>Sciaenidae</taxon>
        <taxon>Nibea</taxon>
    </lineage>
</organism>
<dbReference type="Proteomes" id="UP000805704">
    <property type="component" value="Chromosome 2"/>
</dbReference>
<accession>A0ACB7F092</accession>
<sequence>MMWLIFCTCILSARHRLQVLAAEMKDSLEDKRDVPGICTDHDSRPGCLPACVPQPPSSNPDPALRQTSPWEHGMIYSAQLSGSAEILSCSTVQQIFQPPQGPDCRNREKSIDNGTIFIRHYKTMVHK</sequence>
<comment type="caution">
    <text evidence="1">The sequence shown here is derived from an EMBL/GenBank/DDBJ whole genome shotgun (WGS) entry which is preliminary data.</text>
</comment>
<evidence type="ECO:0000313" key="2">
    <source>
        <dbReference type="Proteomes" id="UP000805704"/>
    </source>
</evidence>
<name>A0ACB7F092_NIBAL</name>
<evidence type="ECO:0000313" key="1">
    <source>
        <dbReference type="EMBL" id="KAG8007428.1"/>
    </source>
</evidence>
<gene>
    <name evidence="1" type="ORF">GBF38_012957</name>
</gene>
<protein>
    <submittedName>
        <fullName evidence="1">Uncharacterized protein</fullName>
    </submittedName>
</protein>
<dbReference type="EMBL" id="CM024790">
    <property type="protein sequence ID" value="KAG8007428.1"/>
    <property type="molecule type" value="Genomic_DNA"/>
</dbReference>
<keyword evidence="2" id="KW-1185">Reference proteome</keyword>